<evidence type="ECO:0000313" key="2">
    <source>
        <dbReference type="Proteomes" id="UP000095280"/>
    </source>
</evidence>
<dbReference type="Proteomes" id="UP000095280">
    <property type="component" value="Unplaced"/>
</dbReference>
<feature type="region of interest" description="Disordered" evidence="1">
    <location>
        <begin position="128"/>
        <end position="153"/>
    </location>
</feature>
<feature type="compositionally biased region" description="Basic residues" evidence="1">
    <location>
        <begin position="140"/>
        <end position="153"/>
    </location>
</feature>
<evidence type="ECO:0000313" key="3">
    <source>
        <dbReference type="WBParaSite" id="maker-uti_cns_0011915-snap-gene-0.3-mRNA-1"/>
    </source>
</evidence>
<dbReference type="WBParaSite" id="maker-uti_cns_0011915-snap-gene-0.3-mRNA-1">
    <property type="protein sequence ID" value="maker-uti_cns_0011915-snap-gene-0.3-mRNA-1"/>
    <property type="gene ID" value="maker-uti_cns_0011915-snap-gene-0.3"/>
</dbReference>
<reference evidence="3" key="1">
    <citation type="submission" date="2016-11" db="UniProtKB">
        <authorList>
            <consortium name="WormBaseParasite"/>
        </authorList>
    </citation>
    <scope>IDENTIFICATION</scope>
</reference>
<keyword evidence="2" id="KW-1185">Reference proteome</keyword>
<evidence type="ECO:0000256" key="1">
    <source>
        <dbReference type="SAM" id="MobiDB-lite"/>
    </source>
</evidence>
<dbReference type="AlphaFoldDB" id="A0A1I8IF47"/>
<accession>A0A1I8IF47</accession>
<protein>
    <submittedName>
        <fullName evidence="3">FF domain-containing protein</fullName>
    </submittedName>
</protein>
<feature type="compositionally biased region" description="Basic and acidic residues" evidence="1">
    <location>
        <begin position="128"/>
        <end position="139"/>
    </location>
</feature>
<name>A0A1I8IF47_9PLAT</name>
<proteinExistence type="predicted"/>
<organism evidence="2 3">
    <name type="scientific">Macrostomum lignano</name>
    <dbReference type="NCBI Taxonomy" id="282301"/>
    <lineage>
        <taxon>Eukaryota</taxon>
        <taxon>Metazoa</taxon>
        <taxon>Spiralia</taxon>
        <taxon>Lophotrochozoa</taxon>
        <taxon>Platyhelminthes</taxon>
        <taxon>Rhabditophora</taxon>
        <taxon>Macrostomorpha</taxon>
        <taxon>Macrostomida</taxon>
        <taxon>Macrostomidae</taxon>
        <taxon>Macrostomum</taxon>
    </lineage>
</organism>
<sequence length="153" mass="17412">ELLPPFDISALKRGSDTAGTVEHRDFADIQLEEDAAAEDRMARFADFLADWERRVAADKRARSEENRAYLEFVQALQRRTDAYRQTYFRAREAYRRRCLLAERERQRLLAEAAAVEVAAAAAAAEAAKAEKKRQLQEAKRGKKRSPSGGKARK</sequence>